<dbReference type="Gene3D" id="3.20.20.70">
    <property type="entry name" value="Aldolase class I"/>
    <property type="match status" value="1"/>
</dbReference>
<keyword evidence="6" id="KW-0662">Pyridine nucleotide biosynthesis</keyword>
<feature type="binding site" evidence="13">
    <location>
        <position position="196"/>
    </location>
    <ligand>
        <name>substrate</name>
    </ligand>
</feature>
<evidence type="ECO:0000256" key="1">
    <source>
        <dbReference type="ARBA" id="ARBA00003237"/>
    </source>
</evidence>
<evidence type="ECO:0000256" key="9">
    <source>
        <dbReference type="ARBA" id="ARBA00033102"/>
    </source>
</evidence>
<dbReference type="InterPro" id="IPR002638">
    <property type="entry name" value="Quinolinate_PRibosylTrfase_C"/>
</dbReference>
<comment type="catalytic activity">
    <reaction evidence="10">
        <text>nicotinate beta-D-ribonucleotide + CO2 + diphosphate = quinolinate + 5-phospho-alpha-D-ribose 1-diphosphate + 2 H(+)</text>
        <dbReference type="Rhea" id="RHEA:12733"/>
        <dbReference type="ChEBI" id="CHEBI:15378"/>
        <dbReference type="ChEBI" id="CHEBI:16526"/>
        <dbReference type="ChEBI" id="CHEBI:29959"/>
        <dbReference type="ChEBI" id="CHEBI:33019"/>
        <dbReference type="ChEBI" id="CHEBI:57502"/>
        <dbReference type="ChEBI" id="CHEBI:58017"/>
        <dbReference type="EC" id="2.4.2.19"/>
    </reaction>
</comment>
<feature type="binding site" evidence="13">
    <location>
        <position position="217"/>
    </location>
    <ligand>
        <name>substrate</name>
    </ligand>
</feature>
<dbReference type="CDD" id="cd01572">
    <property type="entry name" value="QPRTase"/>
    <property type="match status" value="1"/>
</dbReference>
<dbReference type="InterPro" id="IPR013785">
    <property type="entry name" value="Aldolase_TIM"/>
</dbReference>
<reference evidence="16 17" key="1">
    <citation type="journal article" date="2015" name="Microbiome">
        <title>Genomic resolution of linkages in carbon, nitrogen, and sulfur cycling among widespread estuary sediment bacteria.</title>
        <authorList>
            <person name="Baker B.J."/>
            <person name="Lazar C.S."/>
            <person name="Teske A.P."/>
            <person name="Dick G.J."/>
        </authorList>
    </citation>
    <scope>NUCLEOTIDE SEQUENCE [LARGE SCALE GENOMIC DNA]</scope>
    <source>
        <strain evidence="16">DG_78</strain>
    </source>
</reference>
<evidence type="ECO:0000313" key="17">
    <source>
        <dbReference type="Proteomes" id="UP000051012"/>
    </source>
</evidence>
<dbReference type="Pfam" id="PF01729">
    <property type="entry name" value="QRPTase_C"/>
    <property type="match status" value="1"/>
</dbReference>
<comment type="caution">
    <text evidence="16">The sequence shown here is derived from an EMBL/GenBank/DDBJ whole genome shotgun (WGS) entry which is preliminary data.</text>
</comment>
<evidence type="ECO:0000256" key="3">
    <source>
        <dbReference type="ARBA" id="ARBA00009400"/>
    </source>
</evidence>
<dbReference type="InterPro" id="IPR037128">
    <property type="entry name" value="Quinolinate_PRibosylTase_N_sf"/>
</dbReference>
<comment type="pathway">
    <text evidence="2">Cofactor biosynthesis; NAD(+) biosynthesis; nicotinate D-ribonucleotide from quinolinate: step 1/1.</text>
</comment>
<evidence type="ECO:0000256" key="7">
    <source>
        <dbReference type="ARBA" id="ARBA00022676"/>
    </source>
</evidence>
<dbReference type="GO" id="GO:0005737">
    <property type="term" value="C:cytoplasm"/>
    <property type="evidence" value="ECO:0007669"/>
    <property type="project" value="TreeGrafter"/>
</dbReference>
<evidence type="ECO:0000256" key="5">
    <source>
        <dbReference type="ARBA" id="ARBA00011944"/>
    </source>
</evidence>
<evidence type="ECO:0000256" key="6">
    <source>
        <dbReference type="ARBA" id="ARBA00022642"/>
    </source>
</evidence>
<evidence type="ECO:0000259" key="14">
    <source>
        <dbReference type="Pfam" id="PF01729"/>
    </source>
</evidence>
<evidence type="ECO:0000256" key="11">
    <source>
        <dbReference type="ARBA" id="ARBA00069173"/>
    </source>
</evidence>
<feature type="domain" description="Quinolinate phosphoribosyl transferase C-terminal" evidence="14">
    <location>
        <begin position="113"/>
        <end position="279"/>
    </location>
</feature>
<keyword evidence="8 12" id="KW-0808">Transferase</keyword>
<dbReference type="NCBIfam" id="TIGR00078">
    <property type="entry name" value="nadC"/>
    <property type="match status" value="1"/>
</dbReference>
<dbReference type="EMBL" id="LJNI01000039">
    <property type="protein sequence ID" value="KPJ73173.1"/>
    <property type="molecule type" value="Genomic_DNA"/>
</dbReference>
<dbReference type="GO" id="GO:0004514">
    <property type="term" value="F:nicotinate-nucleotide diphosphorylase (carboxylating) activity"/>
    <property type="evidence" value="ECO:0007669"/>
    <property type="project" value="UniProtKB-EC"/>
</dbReference>
<dbReference type="FunFam" id="3.20.20.70:FF:000030">
    <property type="entry name" value="Nicotinate-nucleotide pyrophosphorylase, carboxylating"/>
    <property type="match status" value="1"/>
</dbReference>
<dbReference type="PANTHER" id="PTHR32179">
    <property type="entry name" value="NICOTINATE-NUCLEOTIDE PYROPHOSPHORYLASE [CARBOXYLATING]"/>
    <property type="match status" value="1"/>
</dbReference>
<evidence type="ECO:0000256" key="2">
    <source>
        <dbReference type="ARBA" id="ARBA00004893"/>
    </source>
</evidence>
<dbReference type="PIRSF" id="PIRSF006250">
    <property type="entry name" value="NadC_ModD"/>
    <property type="match status" value="1"/>
</dbReference>
<evidence type="ECO:0000313" key="16">
    <source>
        <dbReference type="EMBL" id="KPJ73173.1"/>
    </source>
</evidence>
<dbReference type="GO" id="GO:0034213">
    <property type="term" value="P:quinolinate catabolic process"/>
    <property type="evidence" value="ECO:0007669"/>
    <property type="project" value="TreeGrafter"/>
</dbReference>
<gene>
    <name evidence="16" type="ORF">AMJ52_04125</name>
</gene>
<dbReference type="SUPFAM" id="SSF51690">
    <property type="entry name" value="Nicotinate/Quinolinate PRTase C-terminal domain-like"/>
    <property type="match status" value="1"/>
</dbReference>
<feature type="binding site" evidence="13">
    <location>
        <position position="157"/>
    </location>
    <ligand>
        <name>substrate</name>
    </ligand>
</feature>
<proteinExistence type="inferred from homology"/>
<dbReference type="InterPro" id="IPR036068">
    <property type="entry name" value="Nicotinate_pribotase-like_C"/>
</dbReference>
<dbReference type="AlphaFoldDB" id="A0A0S7YEH3"/>
<comment type="function">
    <text evidence="1">Involved in the catabolism of quinolinic acid (QA).</text>
</comment>
<dbReference type="PATRIC" id="fig|1703772.3.peg.1392"/>
<organism evidence="16 17">
    <name type="scientific">candidate division TA06 bacterium DG_78</name>
    <dbReference type="NCBI Taxonomy" id="1703772"/>
    <lineage>
        <taxon>Bacteria</taxon>
        <taxon>Bacteria division TA06</taxon>
    </lineage>
</organism>
<sequence>MRRNKELRQFRKIVKASLKEDIGRGDITTNTIVHESARTLGILFPREDGILCGIDLAQMVFEEIDEHIDFQKKMHDGDAFSAGMTIATITGSAHACLKGERTALNFLQHLSGIASLTKRFVSATAGHVKILDTRKTLPGLRIIEKYAVRVGGGYNHRFGLYDMVLIKDNHIEIAGSITNAVNAVREKKKRTFIEVEVRTFDELQETLGLKVNRVMLDNMTLHQIQRCVEIVRKSTTNVEIEISGGINLSTIEEFANCGADFISVGALTHSARAIDIALKLKMLGECES</sequence>
<evidence type="ECO:0000256" key="8">
    <source>
        <dbReference type="ARBA" id="ARBA00022679"/>
    </source>
</evidence>
<feature type="binding site" evidence="13">
    <location>
        <position position="101"/>
    </location>
    <ligand>
        <name>substrate</name>
    </ligand>
</feature>
<dbReference type="InterPro" id="IPR004393">
    <property type="entry name" value="NadC"/>
</dbReference>
<feature type="binding site" evidence="13">
    <location>
        <begin position="133"/>
        <end position="135"/>
    </location>
    <ligand>
        <name>substrate</name>
    </ligand>
</feature>
<evidence type="ECO:0000256" key="13">
    <source>
        <dbReference type="PIRSR" id="PIRSR006250-1"/>
    </source>
</evidence>
<dbReference type="FunFam" id="3.90.1170.20:FF:000001">
    <property type="entry name" value="Nicotinate-nucleotide diphosphorylase (Carboxylating)"/>
    <property type="match status" value="1"/>
</dbReference>
<evidence type="ECO:0000259" key="15">
    <source>
        <dbReference type="Pfam" id="PF02749"/>
    </source>
</evidence>
<accession>A0A0S7YEH3</accession>
<dbReference type="PANTHER" id="PTHR32179:SF3">
    <property type="entry name" value="NICOTINATE-NUCLEOTIDE PYROPHOSPHORYLASE [CARBOXYLATING]"/>
    <property type="match status" value="1"/>
</dbReference>
<dbReference type="InterPro" id="IPR022412">
    <property type="entry name" value="Quinolinate_PRibosylTrfase_N"/>
</dbReference>
<dbReference type="Gene3D" id="3.90.1170.20">
    <property type="entry name" value="Quinolinate phosphoribosyl transferase, N-terminal domain"/>
    <property type="match status" value="1"/>
</dbReference>
<evidence type="ECO:0000256" key="10">
    <source>
        <dbReference type="ARBA" id="ARBA00047445"/>
    </source>
</evidence>
<dbReference type="EC" id="2.4.2.19" evidence="5"/>
<feature type="binding site" evidence="13">
    <location>
        <position position="167"/>
    </location>
    <ligand>
        <name>substrate</name>
    </ligand>
</feature>
<comment type="similarity">
    <text evidence="3 12">Belongs to the NadC/ModD family.</text>
</comment>
<dbReference type="SUPFAM" id="SSF54675">
    <property type="entry name" value="Nicotinate/Quinolinate PRTase N-terminal domain-like"/>
    <property type="match status" value="1"/>
</dbReference>
<feature type="binding site" evidence="13">
    <location>
        <begin position="243"/>
        <end position="245"/>
    </location>
    <ligand>
        <name>substrate</name>
    </ligand>
</feature>
<protein>
    <recommendedName>
        <fullName evidence="11">Probable nicotinate-nucleotide pyrophosphorylase [carboxylating]</fullName>
        <ecNumber evidence="5">2.4.2.19</ecNumber>
    </recommendedName>
    <alternativeName>
        <fullName evidence="9">Quinolinate phosphoribosyltransferase [decarboxylating]</fullName>
    </alternativeName>
</protein>
<feature type="domain" description="Quinolinate phosphoribosyl transferase N-terminal" evidence="15">
    <location>
        <begin position="26"/>
        <end position="111"/>
    </location>
</feature>
<dbReference type="UniPathway" id="UPA00253">
    <property type="reaction ID" value="UER00331"/>
</dbReference>
<comment type="subunit">
    <text evidence="4">Hexamer formed by 3 homodimers.</text>
</comment>
<dbReference type="GO" id="GO:0009435">
    <property type="term" value="P:NAD+ biosynthetic process"/>
    <property type="evidence" value="ECO:0007669"/>
    <property type="project" value="UniProtKB-UniPathway"/>
</dbReference>
<dbReference type="Proteomes" id="UP000051012">
    <property type="component" value="Unassembled WGS sequence"/>
</dbReference>
<evidence type="ECO:0000256" key="4">
    <source>
        <dbReference type="ARBA" id="ARBA00011218"/>
    </source>
</evidence>
<keyword evidence="7 12" id="KW-0328">Glycosyltransferase</keyword>
<evidence type="ECO:0000256" key="12">
    <source>
        <dbReference type="PIRNR" id="PIRNR006250"/>
    </source>
</evidence>
<dbReference type="InterPro" id="IPR027277">
    <property type="entry name" value="NadC/ModD"/>
</dbReference>
<feature type="binding site" evidence="13">
    <location>
        <begin position="264"/>
        <end position="266"/>
    </location>
    <ligand>
        <name>substrate</name>
    </ligand>
</feature>
<dbReference type="Pfam" id="PF02749">
    <property type="entry name" value="QRPTase_N"/>
    <property type="match status" value="1"/>
</dbReference>
<name>A0A0S7YEH3_UNCT6</name>